<dbReference type="PANTHER" id="PTHR13754">
    <property type="entry name" value="METALLO-BETA-LACTAMASE SUPERFAMILY PROTEIN"/>
    <property type="match status" value="1"/>
</dbReference>
<dbReference type="InterPro" id="IPR052926">
    <property type="entry name" value="Metallo-beta-lactamase_dom"/>
</dbReference>
<evidence type="ECO:0000313" key="2">
    <source>
        <dbReference type="EMBL" id="EME42773.1"/>
    </source>
</evidence>
<accession>N1PJM1</accession>
<evidence type="ECO:0000313" key="3">
    <source>
        <dbReference type="Proteomes" id="UP000016933"/>
    </source>
</evidence>
<dbReference type="GO" id="GO:0016740">
    <property type="term" value="F:transferase activity"/>
    <property type="evidence" value="ECO:0007669"/>
    <property type="project" value="TreeGrafter"/>
</dbReference>
<evidence type="ECO:0000259" key="1">
    <source>
        <dbReference type="Pfam" id="PF00753"/>
    </source>
</evidence>
<protein>
    <recommendedName>
        <fullName evidence="1">Metallo-beta-lactamase domain-containing protein</fullName>
    </recommendedName>
</protein>
<feature type="domain" description="Metallo-beta-lactamase" evidence="1">
    <location>
        <begin position="83"/>
        <end position="182"/>
    </location>
</feature>
<dbReference type="HOGENOM" id="CLU_036012_2_0_1"/>
<sequence>MSSHNLVELDSVEVLVIIDNELDPISQCPNPAVQQTGSLKDIAIASKPPAESRAGAIREFRMEDICCSAHGLSLMITATQGDQQHTILFDTGPEESAFERNAKRLRADLAKIETIQLSHWHRDHSGGMLRTLRMIDEAKIVAGSLLPPVIVDLHPDRPMYSGIKVPDIPPFSMEADPTFEEIEGVGGKVVKSDQPHTVLSDMFLVSGEIPRVTPYEKGLKFGTRLRSLEKGWEDDSLMKDERLLMCKVKGKGIVMFTGCSHAGVVNASKHAVELGKGTPLYAVMGGYHLADGEPELVQNTVADLKALDVQVLLAGHCTGWRAKFEIQNQMPGRLVPSFVGSKFVL</sequence>
<gene>
    <name evidence="2" type="ORF">DOTSEDRAFT_73530</name>
</gene>
<organism evidence="2 3">
    <name type="scientific">Dothistroma septosporum (strain NZE10 / CBS 128990)</name>
    <name type="common">Red band needle blight fungus</name>
    <name type="synonym">Mycosphaerella pini</name>
    <dbReference type="NCBI Taxonomy" id="675120"/>
    <lineage>
        <taxon>Eukaryota</taxon>
        <taxon>Fungi</taxon>
        <taxon>Dikarya</taxon>
        <taxon>Ascomycota</taxon>
        <taxon>Pezizomycotina</taxon>
        <taxon>Dothideomycetes</taxon>
        <taxon>Dothideomycetidae</taxon>
        <taxon>Mycosphaerellales</taxon>
        <taxon>Mycosphaerellaceae</taxon>
        <taxon>Dothistroma</taxon>
    </lineage>
</organism>
<dbReference type="Proteomes" id="UP000016933">
    <property type="component" value="Unassembled WGS sequence"/>
</dbReference>
<dbReference type="AlphaFoldDB" id="N1PJM1"/>
<keyword evidence="3" id="KW-1185">Reference proteome</keyword>
<dbReference type="InterPro" id="IPR036866">
    <property type="entry name" value="RibonucZ/Hydroxyglut_hydro"/>
</dbReference>
<dbReference type="OrthoDB" id="1470350at2759"/>
<reference evidence="3" key="1">
    <citation type="journal article" date="2012" name="PLoS Genet.">
        <title>The genomes of the fungal plant pathogens Cladosporium fulvum and Dothistroma septosporum reveal adaptation to different hosts and lifestyles but also signatures of common ancestry.</title>
        <authorList>
            <person name="de Wit P.J.G.M."/>
            <person name="van der Burgt A."/>
            <person name="Oekmen B."/>
            <person name="Stergiopoulos I."/>
            <person name="Abd-Elsalam K.A."/>
            <person name="Aerts A.L."/>
            <person name="Bahkali A.H."/>
            <person name="Beenen H.G."/>
            <person name="Chettri P."/>
            <person name="Cox M.P."/>
            <person name="Datema E."/>
            <person name="de Vries R.P."/>
            <person name="Dhillon B."/>
            <person name="Ganley A.R."/>
            <person name="Griffiths S.A."/>
            <person name="Guo Y."/>
            <person name="Hamelin R.C."/>
            <person name="Henrissat B."/>
            <person name="Kabir M.S."/>
            <person name="Jashni M.K."/>
            <person name="Kema G."/>
            <person name="Klaubauf S."/>
            <person name="Lapidus A."/>
            <person name="Levasseur A."/>
            <person name="Lindquist E."/>
            <person name="Mehrabi R."/>
            <person name="Ohm R.A."/>
            <person name="Owen T.J."/>
            <person name="Salamov A."/>
            <person name="Schwelm A."/>
            <person name="Schijlen E."/>
            <person name="Sun H."/>
            <person name="van den Burg H.A."/>
            <person name="van Ham R.C.H.J."/>
            <person name="Zhang S."/>
            <person name="Goodwin S.B."/>
            <person name="Grigoriev I.V."/>
            <person name="Collemare J."/>
            <person name="Bradshaw R.E."/>
        </authorList>
    </citation>
    <scope>NUCLEOTIDE SEQUENCE [LARGE SCALE GENOMIC DNA]</scope>
    <source>
        <strain evidence="3">NZE10 / CBS 128990</strain>
    </source>
</reference>
<dbReference type="SUPFAM" id="SSF56281">
    <property type="entry name" value="Metallo-hydrolase/oxidoreductase"/>
    <property type="match status" value="1"/>
</dbReference>
<dbReference type="Pfam" id="PF00753">
    <property type="entry name" value="Lactamase_B"/>
    <property type="match status" value="1"/>
</dbReference>
<dbReference type="PANTHER" id="PTHR13754:SF13">
    <property type="entry name" value="METALLO-BETA-LACTAMASE SUPERFAMILY PROTEIN (AFU_ORTHOLOGUE AFUA_3G07630)"/>
    <property type="match status" value="1"/>
</dbReference>
<dbReference type="STRING" id="675120.N1PJM1"/>
<proteinExistence type="predicted"/>
<dbReference type="eggNOG" id="ENOG502RYVC">
    <property type="taxonomic scope" value="Eukaryota"/>
</dbReference>
<name>N1PJM1_DOTSN</name>
<dbReference type="CDD" id="cd07713">
    <property type="entry name" value="DHPS-like_MBL-fold"/>
    <property type="match status" value="1"/>
</dbReference>
<dbReference type="OMA" id="CSGWRAK"/>
<reference evidence="2 3" key="2">
    <citation type="journal article" date="2012" name="PLoS Pathog.">
        <title>Diverse lifestyles and strategies of plant pathogenesis encoded in the genomes of eighteen Dothideomycetes fungi.</title>
        <authorList>
            <person name="Ohm R.A."/>
            <person name="Feau N."/>
            <person name="Henrissat B."/>
            <person name="Schoch C.L."/>
            <person name="Horwitz B.A."/>
            <person name="Barry K.W."/>
            <person name="Condon B.J."/>
            <person name="Copeland A.C."/>
            <person name="Dhillon B."/>
            <person name="Glaser F."/>
            <person name="Hesse C.N."/>
            <person name="Kosti I."/>
            <person name="LaButti K."/>
            <person name="Lindquist E.A."/>
            <person name="Lucas S."/>
            <person name="Salamov A.A."/>
            <person name="Bradshaw R.E."/>
            <person name="Ciuffetti L."/>
            <person name="Hamelin R.C."/>
            <person name="Kema G.H.J."/>
            <person name="Lawrence C."/>
            <person name="Scott J.A."/>
            <person name="Spatafora J.W."/>
            <person name="Turgeon B.G."/>
            <person name="de Wit P.J.G.M."/>
            <person name="Zhong S."/>
            <person name="Goodwin S.B."/>
            <person name="Grigoriev I.V."/>
        </authorList>
    </citation>
    <scope>NUCLEOTIDE SEQUENCE [LARGE SCALE GENOMIC DNA]</scope>
    <source>
        <strain evidence="3">NZE10 / CBS 128990</strain>
    </source>
</reference>
<dbReference type="InterPro" id="IPR001279">
    <property type="entry name" value="Metallo-B-lactamas"/>
</dbReference>
<dbReference type="InterPro" id="IPR041712">
    <property type="entry name" value="DHPS-like_MBL-fold"/>
</dbReference>
<dbReference type="Gene3D" id="3.60.15.10">
    <property type="entry name" value="Ribonuclease Z/Hydroxyacylglutathione hydrolase-like"/>
    <property type="match status" value="1"/>
</dbReference>
<dbReference type="EMBL" id="KB446541">
    <property type="protein sequence ID" value="EME42773.1"/>
    <property type="molecule type" value="Genomic_DNA"/>
</dbReference>